<gene>
    <name evidence="2" type="ORF">EHUX00137_LOCUS47799</name>
</gene>
<dbReference type="AlphaFoldDB" id="A0A7S3U1M2"/>
<feature type="compositionally biased region" description="Low complexity" evidence="1">
    <location>
        <begin position="74"/>
        <end position="83"/>
    </location>
</feature>
<accession>A0A7S3U1M2</accession>
<proteinExistence type="predicted"/>
<organism evidence="2">
    <name type="scientific">Emiliania huxleyi</name>
    <name type="common">Coccolithophore</name>
    <name type="synonym">Pontosphaera huxleyi</name>
    <dbReference type="NCBI Taxonomy" id="2903"/>
    <lineage>
        <taxon>Eukaryota</taxon>
        <taxon>Haptista</taxon>
        <taxon>Haptophyta</taxon>
        <taxon>Prymnesiophyceae</taxon>
        <taxon>Isochrysidales</taxon>
        <taxon>Noelaerhabdaceae</taxon>
        <taxon>Emiliania</taxon>
    </lineage>
</organism>
<sequence>MPASLSECEVAGCNSSLQSVTTASEVCPDALSVFLSLDDELCIGAALEFLGWASKREDVLGARDAAIAPASAIVSAEPSVSAEQRPRTPGADEREDDCSAQNTPRSPSFKRAGPQEEARAVKQKIGRGTSSMVVRVPLRGR</sequence>
<evidence type="ECO:0000256" key="1">
    <source>
        <dbReference type="SAM" id="MobiDB-lite"/>
    </source>
</evidence>
<reference evidence="2" key="1">
    <citation type="submission" date="2021-01" db="EMBL/GenBank/DDBJ databases">
        <authorList>
            <person name="Corre E."/>
            <person name="Pelletier E."/>
            <person name="Niang G."/>
            <person name="Scheremetjew M."/>
            <person name="Finn R."/>
            <person name="Kale V."/>
            <person name="Holt S."/>
            <person name="Cochrane G."/>
            <person name="Meng A."/>
            <person name="Brown T."/>
            <person name="Cohen L."/>
        </authorList>
    </citation>
    <scope>NUCLEOTIDE SEQUENCE</scope>
    <source>
        <strain evidence="2">379</strain>
    </source>
</reference>
<protein>
    <submittedName>
        <fullName evidence="2">Uncharacterized protein</fullName>
    </submittedName>
</protein>
<evidence type="ECO:0000313" key="2">
    <source>
        <dbReference type="EMBL" id="CAE0600645.1"/>
    </source>
</evidence>
<dbReference type="EMBL" id="HBIR01061570">
    <property type="protein sequence ID" value="CAE0600645.1"/>
    <property type="molecule type" value="Transcribed_RNA"/>
</dbReference>
<name>A0A7S3U1M2_EMIHU</name>
<feature type="region of interest" description="Disordered" evidence="1">
    <location>
        <begin position="74"/>
        <end position="141"/>
    </location>
</feature>